<feature type="binding site" evidence="11">
    <location>
        <position position="154"/>
    </location>
    <ligand>
        <name>ATP</name>
        <dbReference type="ChEBI" id="CHEBI:30616"/>
    </ligand>
</feature>
<feature type="binding site" evidence="11">
    <location>
        <position position="27"/>
    </location>
    <ligand>
        <name>ATP</name>
        <dbReference type="ChEBI" id="CHEBI:30616"/>
    </ligand>
</feature>
<evidence type="ECO:0000256" key="7">
    <source>
        <dbReference type="ARBA" id="ARBA00022800"/>
    </source>
</evidence>
<dbReference type="Gene3D" id="1.10.110.30">
    <property type="match status" value="1"/>
</dbReference>
<dbReference type="InterPro" id="IPR032828">
    <property type="entry name" value="PolyA_RNA-bd"/>
</dbReference>
<dbReference type="PANTHER" id="PTHR46173:SF1">
    <property type="entry name" value="CCA TRNA NUCLEOTIDYLTRANSFERASE 1, MITOCHONDRIAL"/>
    <property type="match status" value="1"/>
</dbReference>
<feature type="domain" description="tRNA nucleotidyltransferase/poly(A) polymerase RNA and SrmB- binding" evidence="13">
    <location>
        <begin position="169"/>
        <end position="225"/>
    </location>
</feature>
<evidence type="ECO:0000256" key="9">
    <source>
        <dbReference type="ARBA" id="ARBA00022842"/>
    </source>
</evidence>
<keyword evidence="4 11" id="KW-0548">Nucleotidyltransferase</keyword>
<evidence type="ECO:0000259" key="14">
    <source>
        <dbReference type="Pfam" id="PF13735"/>
    </source>
</evidence>
<accession>A0A0A5I8H4</accession>
<keyword evidence="5 11" id="KW-0479">Metal-binding</keyword>
<evidence type="ECO:0000256" key="1">
    <source>
        <dbReference type="ARBA" id="ARBA00001946"/>
    </source>
</evidence>
<dbReference type="InterPro" id="IPR002646">
    <property type="entry name" value="PolA_pol_head_dom"/>
</dbReference>
<evidence type="ECO:0000256" key="11">
    <source>
        <dbReference type="HAMAP-Rule" id="MF_01263"/>
    </source>
</evidence>
<dbReference type="Pfam" id="PF12627">
    <property type="entry name" value="PolyA_pol_RNAbd"/>
    <property type="match status" value="1"/>
</dbReference>
<dbReference type="GO" id="GO:0160016">
    <property type="term" value="F:CCACCA tRNA nucleotidyltransferase activity"/>
    <property type="evidence" value="ECO:0007669"/>
    <property type="project" value="RHEA"/>
</dbReference>
<dbReference type="InterPro" id="IPR043519">
    <property type="entry name" value="NT_sf"/>
</dbReference>
<dbReference type="EC" id="2.7.7.72" evidence="11"/>
<feature type="binding site" evidence="11">
    <location>
        <position position="160"/>
    </location>
    <ligand>
        <name>ATP</name>
        <dbReference type="ChEBI" id="CHEBI:30616"/>
    </ligand>
</feature>
<feature type="binding site" evidence="11">
    <location>
        <position position="154"/>
    </location>
    <ligand>
        <name>CTP</name>
        <dbReference type="ChEBI" id="CHEBI:37563"/>
    </ligand>
</feature>
<dbReference type="AlphaFoldDB" id="A0A0A5I8H4"/>
<dbReference type="GO" id="GO:0042245">
    <property type="term" value="P:RNA repair"/>
    <property type="evidence" value="ECO:0007669"/>
    <property type="project" value="UniProtKB-KW"/>
</dbReference>
<feature type="binding site" evidence="11">
    <location>
        <position position="40"/>
    </location>
    <ligand>
        <name>Mg(2+)</name>
        <dbReference type="ChEBI" id="CHEBI:18420"/>
    </ligand>
</feature>
<evidence type="ECO:0000259" key="13">
    <source>
        <dbReference type="Pfam" id="PF12627"/>
    </source>
</evidence>
<evidence type="ECO:0000259" key="12">
    <source>
        <dbReference type="Pfam" id="PF01743"/>
    </source>
</evidence>
<evidence type="ECO:0000256" key="3">
    <source>
        <dbReference type="ARBA" id="ARBA00022694"/>
    </source>
</evidence>
<evidence type="ECO:0000256" key="8">
    <source>
        <dbReference type="ARBA" id="ARBA00022840"/>
    </source>
</evidence>
<dbReference type="Pfam" id="PF13735">
    <property type="entry name" value="tRNA_NucTran2_2"/>
    <property type="match status" value="1"/>
</dbReference>
<keyword evidence="3 11" id="KW-0819">tRNA processing</keyword>
<comment type="catalytic activity">
    <reaction evidence="11">
        <text>a tRNA with a 3' CCA end + 2 CTP + ATP = a tRNA with a 3' CCACCA end + 3 diphosphate</text>
        <dbReference type="Rhea" id="RHEA:76235"/>
        <dbReference type="Rhea" id="RHEA-COMP:10468"/>
        <dbReference type="Rhea" id="RHEA-COMP:18655"/>
        <dbReference type="ChEBI" id="CHEBI:30616"/>
        <dbReference type="ChEBI" id="CHEBI:33019"/>
        <dbReference type="ChEBI" id="CHEBI:37563"/>
        <dbReference type="ChEBI" id="CHEBI:83071"/>
        <dbReference type="ChEBI" id="CHEBI:195187"/>
    </reaction>
</comment>
<dbReference type="NCBIfam" id="NF009814">
    <property type="entry name" value="PRK13299.1"/>
    <property type="match status" value="1"/>
</dbReference>
<comment type="miscellaneous">
    <text evidence="11">A single active site specifically recognizes both ATP and CTP and is responsible for their addition.</text>
</comment>
<dbReference type="SUPFAM" id="SSF81891">
    <property type="entry name" value="Poly A polymerase C-terminal region-like"/>
    <property type="match status" value="1"/>
</dbReference>
<name>A0A0A5I8H4_9BACI</name>
<organism evidence="15 16">
    <name type="scientific">Pontibacillus halophilus JSM 076056 = DSM 19796</name>
    <dbReference type="NCBI Taxonomy" id="1385510"/>
    <lineage>
        <taxon>Bacteria</taxon>
        <taxon>Bacillati</taxon>
        <taxon>Bacillota</taxon>
        <taxon>Bacilli</taxon>
        <taxon>Bacillales</taxon>
        <taxon>Bacillaceae</taxon>
        <taxon>Pontibacillus</taxon>
    </lineage>
</organism>
<evidence type="ECO:0000256" key="4">
    <source>
        <dbReference type="ARBA" id="ARBA00022695"/>
    </source>
</evidence>
<dbReference type="eggNOG" id="COG0617">
    <property type="taxonomic scope" value="Bacteria"/>
</dbReference>
<dbReference type="GO" id="GO:0005524">
    <property type="term" value="F:ATP binding"/>
    <property type="evidence" value="ECO:0007669"/>
    <property type="project" value="UniProtKB-UniRule"/>
</dbReference>
<feature type="binding site" evidence="11">
    <location>
        <position position="157"/>
    </location>
    <ligand>
        <name>ATP</name>
        <dbReference type="ChEBI" id="CHEBI:30616"/>
    </ligand>
</feature>
<comment type="caution">
    <text evidence="15">The sequence shown here is derived from an EMBL/GenBank/DDBJ whole genome shotgun (WGS) entry which is preliminary data.</text>
</comment>
<dbReference type="GO" id="GO:0001680">
    <property type="term" value="P:tRNA 3'-terminal CCA addition"/>
    <property type="evidence" value="ECO:0007669"/>
    <property type="project" value="UniProtKB-UniRule"/>
</dbReference>
<keyword evidence="7 11" id="KW-0692">RNA repair</keyword>
<protein>
    <recommendedName>
        <fullName evidence="11">CCA-adding enzyme</fullName>
        <ecNumber evidence="11">2.7.7.72</ecNumber>
    </recommendedName>
    <alternativeName>
        <fullName evidence="11">CCA tRNA nucleotidyltransferase</fullName>
    </alternativeName>
    <alternativeName>
        <fullName evidence="11">tRNA CCA-pyrophosphorylase</fullName>
    </alternativeName>
    <alternativeName>
        <fullName evidence="11">tRNA adenylyl-/cytidylyl- transferase</fullName>
    </alternativeName>
    <alternativeName>
        <fullName evidence="11">tRNA nucleotidyltransferase</fullName>
    </alternativeName>
    <alternativeName>
        <fullName evidence="11">tRNA-NT</fullName>
    </alternativeName>
</protein>
<feature type="domain" description="CCA-adding enzyme C-terminal" evidence="14">
    <location>
        <begin position="251"/>
        <end position="390"/>
    </location>
</feature>
<dbReference type="RefSeq" id="WP_026799493.1">
    <property type="nucleotide sequence ID" value="NZ_AULI01000002.1"/>
</dbReference>
<evidence type="ECO:0000256" key="2">
    <source>
        <dbReference type="ARBA" id="ARBA00022679"/>
    </source>
</evidence>
<feature type="binding site" evidence="11">
    <location>
        <position position="157"/>
    </location>
    <ligand>
        <name>CTP</name>
        <dbReference type="ChEBI" id="CHEBI:37563"/>
    </ligand>
</feature>
<feature type="binding site" evidence="11">
    <location>
        <position position="30"/>
    </location>
    <ligand>
        <name>CTP</name>
        <dbReference type="ChEBI" id="CHEBI:37563"/>
    </ligand>
</feature>
<keyword evidence="10 11" id="KW-0694">RNA-binding</keyword>
<evidence type="ECO:0000256" key="10">
    <source>
        <dbReference type="ARBA" id="ARBA00022884"/>
    </source>
</evidence>
<comment type="similarity">
    <text evidence="11">Belongs to the tRNA nucleotidyltransferase/poly(A) polymerase family. Bacterial CCA-adding enzyme type 3 subfamily.</text>
</comment>
<dbReference type="InterPro" id="IPR032810">
    <property type="entry name" value="CCA-adding_enz_C"/>
</dbReference>
<evidence type="ECO:0000313" key="16">
    <source>
        <dbReference type="Proteomes" id="UP000030528"/>
    </source>
</evidence>
<keyword evidence="2 11" id="KW-0808">Transferase</keyword>
<keyword evidence="6 11" id="KW-0547">Nucleotide-binding</keyword>
<feature type="binding site" evidence="11">
    <location>
        <position position="160"/>
    </location>
    <ligand>
        <name>CTP</name>
        <dbReference type="ChEBI" id="CHEBI:37563"/>
    </ligand>
</feature>
<comment type="cofactor">
    <cofactor evidence="1 11">
        <name>Mg(2+)</name>
        <dbReference type="ChEBI" id="CHEBI:18420"/>
    </cofactor>
</comment>
<dbReference type="Gene3D" id="3.30.460.10">
    <property type="entry name" value="Beta Polymerase, domain 2"/>
    <property type="match status" value="1"/>
</dbReference>
<dbReference type="GO" id="GO:0004810">
    <property type="term" value="F:CCA tRNA nucleotidyltransferase activity"/>
    <property type="evidence" value="ECO:0007669"/>
    <property type="project" value="UniProtKB-UniRule"/>
</dbReference>
<dbReference type="Gene3D" id="1.10.246.80">
    <property type="match status" value="1"/>
</dbReference>
<comment type="subunit">
    <text evidence="11">Homodimer.</text>
</comment>
<sequence>MKDKFEEAKPILTTLMAAGHQAFFVGGAVRDYLLGRESGDVDIATSARPEQVQALFQKVIPVGIEHGTVMVRHCGESYEVTTFRVEGEYSDFRHPDHVSFTSSIEEDLSRRDFTINAIAMDVEGGIVDPYHGQQDLRQQVLNTVRDASQRFLEDPLRMMRAARFVSQLGFRLSPNTKEALTTSRELLKEIAVERIAVEMEKLIAGRYVQEGVELLVESGLVHELPIFRNRNNLVPVLESVTSRPLQDMASFLSLLVHYSTIDVKTFMTEWKLSKATKNKAHTLLDGLERLSCDPLPYVLYRVGEELLDSFRELMDSVGYDQLHPKTSVGKLFKELPIKSRADLAVDGKDIKELFPDEKPGPWIQNLLNDIEYHVLLGQLQNDRNTIREWVIEWNPHDPS</sequence>
<dbReference type="InterPro" id="IPR050264">
    <property type="entry name" value="Bact_CCA-adding_enz_type3_sf"/>
</dbReference>
<dbReference type="SUPFAM" id="SSF81301">
    <property type="entry name" value="Nucleotidyltransferase"/>
    <property type="match status" value="1"/>
</dbReference>
<dbReference type="CDD" id="cd05398">
    <property type="entry name" value="NT_ClassII-CCAase"/>
    <property type="match status" value="1"/>
</dbReference>
<keyword evidence="8 11" id="KW-0067">ATP-binding</keyword>
<feature type="binding site" evidence="11">
    <location>
        <position position="42"/>
    </location>
    <ligand>
        <name>Mg(2+)</name>
        <dbReference type="ChEBI" id="CHEBI:18420"/>
    </ligand>
</feature>
<dbReference type="STRING" id="1385510.GCA_000425205_00723"/>
<feature type="domain" description="Poly A polymerase head" evidence="12">
    <location>
        <begin position="22"/>
        <end position="141"/>
    </location>
</feature>
<reference evidence="15 16" key="1">
    <citation type="submission" date="2013-08" db="EMBL/GenBank/DDBJ databases">
        <authorList>
            <person name="Huang J."/>
            <person name="Wang G."/>
        </authorList>
    </citation>
    <scope>NUCLEOTIDE SEQUENCE [LARGE SCALE GENOMIC DNA]</scope>
    <source>
        <strain evidence="15 16">JSM 076056</strain>
    </source>
</reference>
<feature type="binding site" evidence="11">
    <location>
        <position position="111"/>
    </location>
    <ligand>
        <name>ATP</name>
        <dbReference type="ChEBI" id="CHEBI:30616"/>
    </ligand>
</feature>
<dbReference type="Gene3D" id="1.20.58.560">
    <property type="match status" value="1"/>
</dbReference>
<dbReference type="EMBL" id="AVPE01000007">
    <property type="protein sequence ID" value="KGX92142.1"/>
    <property type="molecule type" value="Genomic_DNA"/>
</dbReference>
<feature type="binding site" evidence="11">
    <location>
        <position position="30"/>
    </location>
    <ligand>
        <name>ATP</name>
        <dbReference type="ChEBI" id="CHEBI:30616"/>
    </ligand>
</feature>
<comment type="catalytic activity">
    <reaction evidence="11">
        <text>a tRNA precursor + 2 CTP + ATP = a tRNA with a 3' CCA end + 3 diphosphate</text>
        <dbReference type="Rhea" id="RHEA:14433"/>
        <dbReference type="Rhea" id="RHEA-COMP:10465"/>
        <dbReference type="Rhea" id="RHEA-COMP:10468"/>
        <dbReference type="ChEBI" id="CHEBI:30616"/>
        <dbReference type="ChEBI" id="CHEBI:33019"/>
        <dbReference type="ChEBI" id="CHEBI:37563"/>
        <dbReference type="ChEBI" id="CHEBI:74896"/>
        <dbReference type="ChEBI" id="CHEBI:83071"/>
        <dbReference type="EC" id="2.7.7.72"/>
    </reaction>
</comment>
<keyword evidence="16" id="KW-1185">Reference proteome</keyword>
<evidence type="ECO:0000256" key="6">
    <source>
        <dbReference type="ARBA" id="ARBA00022741"/>
    </source>
</evidence>
<dbReference type="Pfam" id="PF01743">
    <property type="entry name" value="PolyA_pol"/>
    <property type="match status" value="1"/>
</dbReference>
<evidence type="ECO:0000313" key="15">
    <source>
        <dbReference type="EMBL" id="KGX92142.1"/>
    </source>
</evidence>
<feature type="binding site" evidence="11">
    <location>
        <position position="163"/>
    </location>
    <ligand>
        <name>CTP</name>
        <dbReference type="ChEBI" id="CHEBI:37563"/>
    </ligand>
</feature>
<gene>
    <name evidence="11" type="primary">cca</name>
    <name evidence="15" type="ORF">N781_17730</name>
</gene>
<feature type="binding site" evidence="11">
    <location>
        <position position="163"/>
    </location>
    <ligand>
        <name>ATP</name>
        <dbReference type="ChEBI" id="CHEBI:30616"/>
    </ligand>
</feature>
<feature type="binding site" evidence="11">
    <location>
        <position position="27"/>
    </location>
    <ligand>
        <name>CTP</name>
        <dbReference type="ChEBI" id="CHEBI:37563"/>
    </ligand>
</feature>
<proteinExistence type="inferred from homology"/>
<dbReference type="GO" id="GO:0000049">
    <property type="term" value="F:tRNA binding"/>
    <property type="evidence" value="ECO:0007669"/>
    <property type="project" value="UniProtKB-UniRule"/>
</dbReference>
<comment type="function">
    <text evidence="11">Catalyzes the addition and repair of the essential 3'-terminal CCA sequence in tRNAs without using a nucleic acid template. Adds these three nucleotides in the order of C, C, and A to the tRNA nucleotide-73, using CTP and ATP as substrates and producing inorganic pyrophosphate. tRNA 3'-terminal CCA addition is required both for tRNA processing and repair. Also involved in tRNA surveillance by mediating tandem CCA addition to generate a CCACCA at the 3' terminus of unstable tRNAs. While stable tRNAs receive only 3'-terminal CCA, unstable tRNAs are marked with CCACCA and rapidly degraded.</text>
</comment>
<keyword evidence="9 11" id="KW-0460">Magnesium</keyword>
<dbReference type="HAMAP" id="MF_01263">
    <property type="entry name" value="CCA_bact_type3"/>
    <property type="match status" value="1"/>
</dbReference>
<dbReference type="InterPro" id="IPR023068">
    <property type="entry name" value="CCA-adding_enz_firmicutes"/>
</dbReference>
<evidence type="ECO:0000256" key="5">
    <source>
        <dbReference type="ARBA" id="ARBA00022723"/>
    </source>
</evidence>
<dbReference type="Proteomes" id="UP000030528">
    <property type="component" value="Unassembled WGS sequence"/>
</dbReference>
<feature type="binding site" evidence="11">
    <location>
        <position position="111"/>
    </location>
    <ligand>
        <name>CTP</name>
        <dbReference type="ChEBI" id="CHEBI:37563"/>
    </ligand>
</feature>
<dbReference type="GO" id="GO:0000287">
    <property type="term" value="F:magnesium ion binding"/>
    <property type="evidence" value="ECO:0007669"/>
    <property type="project" value="UniProtKB-UniRule"/>
</dbReference>
<dbReference type="PANTHER" id="PTHR46173">
    <property type="entry name" value="CCA TRNA NUCLEOTIDYLTRANSFERASE 1, MITOCHONDRIAL"/>
    <property type="match status" value="1"/>
</dbReference>